<gene>
    <name evidence="2" type="ORF">CPB83DRAFT_851899</name>
</gene>
<accession>A0A9P6EJC8</accession>
<keyword evidence="1" id="KW-0472">Membrane</keyword>
<feature type="transmembrane region" description="Helical" evidence="1">
    <location>
        <begin position="24"/>
        <end position="43"/>
    </location>
</feature>
<reference evidence="2" key="1">
    <citation type="submission" date="2020-11" db="EMBL/GenBank/DDBJ databases">
        <authorList>
            <consortium name="DOE Joint Genome Institute"/>
            <person name="Ahrendt S."/>
            <person name="Riley R."/>
            <person name="Andreopoulos W."/>
            <person name="Labutti K."/>
            <person name="Pangilinan J."/>
            <person name="Ruiz-Duenas F.J."/>
            <person name="Barrasa J.M."/>
            <person name="Sanchez-Garcia M."/>
            <person name="Camarero S."/>
            <person name="Miyauchi S."/>
            <person name="Serrano A."/>
            <person name="Linde D."/>
            <person name="Babiker R."/>
            <person name="Drula E."/>
            <person name="Ayuso-Fernandez I."/>
            <person name="Pacheco R."/>
            <person name="Padilla G."/>
            <person name="Ferreira P."/>
            <person name="Barriuso J."/>
            <person name="Kellner H."/>
            <person name="Castanera R."/>
            <person name="Alfaro M."/>
            <person name="Ramirez L."/>
            <person name="Pisabarro A.G."/>
            <person name="Kuo A."/>
            <person name="Tritt A."/>
            <person name="Lipzen A."/>
            <person name="He G."/>
            <person name="Yan M."/>
            <person name="Ng V."/>
            <person name="Cullen D."/>
            <person name="Martin F."/>
            <person name="Rosso M.-N."/>
            <person name="Henrissat B."/>
            <person name="Hibbett D."/>
            <person name="Martinez A.T."/>
            <person name="Grigoriev I.V."/>
        </authorList>
    </citation>
    <scope>NUCLEOTIDE SEQUENCE</scope>
    <source>
        <strain evidence="2">CBS 506.95</strain>
    </source>
</reference>
<dbReference type="OrthoDB" id="5296287at2759"/>
<name>A0A9P6EJC8_9AGAR</name>
<organism evidence="2 3">
    <name type="scientific">Crepidotus variabilis</name>
    <dbReference type="NCBI Taxonomy" id="179855"/>
    <lineage>
        <taxon>Eukaryota</taxon>
        <taxon>Fungi</taxon>
        <taxon>Dikarya</taxon>
        <taxon>Basidiomycota</taxon>
        <taxon>Agaricomycotina</taxon>
        <taxon>Agaricomycetes</taxon>
        <taxon>Agaricomycetidae</taxon>
        <taxon>Agaricales</taxon>
        <taxon>Agaricineae</taxon>
        <taxon>Crepidotaceae</taxon>
        <taxon>Crepidotus</taxon>
    </lineage>
</organism>
<dbReference type="Proteomes" id="UP000807306">
    <property type="component" value="Unassembled WGS sequence"/>
</dbReference>
<evidence type="ECO:0000256" key="1">
    <source>
        <dbReference type="SAM" id="Phobius"/>
    </source>
</evidence>
<evidence type="ECO:0000313" key="2">
    <source>
        <dbReference type="EMBL" id="KAF9529960.1"/>
    </source>
</evidence>
<evidence type="ECO:0000313" key="3">
    <source>
        <dbReference type="Proteomes" id="UP000807306"/>
    </source>
</evidence>
<dbReference type="AlphaFoldDB" id="A0A9P6EJC8"/>
<keyword evidence="1" id="KW-0812">Transmembrane</keyword>
<sequence>MRTWILDNKGKVVEVSNYAKVQGIFIGCVATFIIIVTLIGPDLKNTKLLSKKAEVLMNWRVIHRQGSKDRLLLCEDPSVALKRNP</sequence>
<keyword evidence="1" id="KW-1133">Transmembrane helix</keyword>
<keyword evidence="3" id="KW-1185">Reference proteome</keyword>
<protein>
    <submittedName>
        <fullName evidence="2">Uncharacterized protein</fullName>
    </submittedName>
</protein>
<comment type="caution">
    <text evidence="2">The sequence shown here is derived from an EMBL/GenBank/DDBJ whole genome shotgun (WGS) entry which is preliminary data.</text>
</comment>
<dbReference type="EMBL" id="MU157843">
    <property type="protein sequence ID" value="KAF9529960.1"/>
    <property type="molecule type" value="Genomic_DNA"/>
</dbReference>
<proteinExistence type="predicted"/>